<sequence length="236" mass="26132">MNVIREELKAELKSMQTGLLIITGRKAAMVAEYGEEHVKLAKDRAAVISLTYQTEVIKRALSPKKYGAKFLPYLDSVTSDTEYLAQQYRAELDACTGPENQLAFLRTLTRYHANFASKLSAIVHGTEMELETSGYVEASINGVIGEYFLVWEEGAALPLIQHNGQDIKVHWSKGLNMWEGATSDAKIIGYTASDIDICVDCAQAHGFDKQDSVWIPVYATENRPQMAVCAALLHGK</sequence>
<dbReference type="Proteomes" id="UP000612362">
    <property type="component" value="Unassembled WGS sequence"/>
</dbReference>
<organism evidence="1 2">
    <name type="scientific">Ktedonospora formicarum</name>
    <dbReference type="NCBI Taxonomy" id="2778364"/>
    <lineage>
        <taxon>Bacteria</taxon>
        <taxon>Bacillati</taxon>
        <taxon>Chloroflexota</taxon>
        <taxon>Ktedonobacteria</taxon>
        <taxon>Ktedonobacterales</taxon>
        <taxon>Ktedonobacteraceae</taxon>
        <taxon>Ktedonospora</taxon>
    </lineage>
</organism>
<accession>A0A8J3I5J7</accession>
<evidence type="ECO:0000313" key="2">
    <source>
        <dbReference type="Proteomes" id="UP000612362"/>
    </source>
</evidence>
<proteinExistence type="predicted"/>
<evidence type="ECO:0000313" key="1">
    <source>
        <dbReference type="EMBL" id="GHO45174.1"/>
    </source>
</evidence>
<protein>
    <submittedName>
        <fullName evidence="1">Uncharacterized protein</fullName>
    </submittedName>
</protein>
<keyword evidence="2" id="KW-1185">Reference proteome</keyword>
<dbReference type="AlphaFoldDB" id="A0A8J3I5J7"/>
<dbReference type="EMBL" id="BNJF01000001">
    <property type="protein sequence ID" value="GHO45174.1"/>
    <property type="molecule type" value="Genomic_DNA"/>
</dbReference>
<reference evidence="1" key="1">
    <citation type="submission" date="2020-10" db="EMBL/GenBank/DDBJ databases">
        <title>Taxonomic study of unclassified bacteria belonging to the class Ktedonobacteria.</title>
        <authorList>
            <person name="Yabe S."/>
            <person name="Wang C.M."/>
            <person name="Zheng Y."/>
            <person name="Sakai Y."/>
            <person name="Cavaletti L."/>
            <person name="Monciardini P."/>
            <person name="Donadio S."/>
        </authorList>
    </citation>
    <scope>NUCLEOTIDE SEQUENCE</scope>
    <source>
        <strain evidence="1">SOSP1-1</strain>
    </source>
</reference>
<dbReference type="RefSeq" id="WP_220194521.1">
    <property type="nucleotide sequence ID" value="NZ_BNJF01000001.1"/>
</dbReference>
<name>A0A8J3I5J7_9CHLR</name>
<gene>
    <name evidence="1" type="ORF">KSX_33370</name>
</gene>
<comment type="caution">
    <text evidence="1">The sequence shown here is derived from an EMBL/GenBank/DDBJ whole genome shotgun (WGS) entry which is preliminary data.</text>
</comment>